<name>A0ABR3FLD8_9AGAR</name>
<feature type="region of interest" description="Disordered" evidence="1">
    <location>
        <begin position="68"/>
        <end position="101"/>
    </location>
</feature>
<evidence type="ECO:0000313" key="3">
    <source>
        <dbReference type="Proteomes" id="UP001465976"/>
    </source>
</evidence>
<dbReference type="Proteomes" id="UP001465976">
    <property type="component" value="Unassembled WGS sequence"/>
</dbReference>
<protein>
    <submittedName>
        <fullName evidence="2">Uncharacterized protein</fullName>
    </submittedName>
</protein>
<reference evidence="2 3" key="1">
    <citation type="submission" date="2024-02" db="EMBL/GenBank/DDBJ databases">
        <title>A draft genome for the cacao thread blight pathogen Marasmius crinis-equi.</title>
        <authorList>
            <person name="Cohen S.P."/>
            <person name="Baruah I.K."/>
            <person name="Amoako-Attah I."/>
            <person name="Bukari Y."/>
            <person name="Meinhardt L.W."/>
            <person name="Bailey B.A."/>
        </authorList>
    </citation>
    <scope>NUCLEOTIDE SEQUENCE [LARGE SCALE GENOMIC DNA]</scope>
    <source>
        <strain evidence="2 3">GH-76</strain>
    </source>
</reference>
<dbReference type="EMBL" id="JBAHYK010000240">
    <property type="protein sequence ID" value="KAL0576195.1"/>
    <property type="molecule type" value="Genomic_DNA"/>
</dbReference>
<organism evidence="2 3">
    <name type="scientific">Marasmius crinis-equi</name>
    <dbReference type="NCBI Taxonomy" id="585013"/>
    <lineage>
        <taxon>Eukaryota</taxon>
        <taxon>Fungi</taxon>
        <taxon>Dikarya</taxon>
        <taxon>Basidiomycota</taxon>
        <taxon>Agaricomycotina</taxon>
        <taxon>Agaricomycetes</taxon>
        <taxon>Agaricomycetidae</taxon>
        <taxon>Agaricales</taxon>
        <taxon>Marasmiineae</taxon>
        <taxon>Marasmiaceae</taxon>
        <taxon>Marasmius</taxon>
    </lineage>
</organism>
<gene>
    <name evidence="2" type="ORF">V5O48_005793</name>
</gene>
<keyword evidence="3" id="KW-1185">Reference proteome</keyword>
<accession>A0ABR3FLD8</accession>
<sequence length="129" mass="13775">MRTDIPKTTINASHPRTISRKSFTRGAPFDDELVVAGAVPFDEPALLLLVGEAVPGADVDVDMAGGPVEDRLVNTGPPPAVEKPVPNADVEDWPAVPEPTTPVKPEAVWVGILIPPPLHTDAYSERKQQ</sequence>
<proteinExistence type="predicted"/>
<evidence type="ECO:0000256" key="1">
    <source>
        <dbReference type="SAM" id="MobiDB-lite"/>
    </source>
</evidence>
<comment type="caution">
    <text evidence="2">The sequence shown here is derived from an EMBL/GenBank/DDBJ whole genome shotgun (WGS) entry which is preliminary data.</text>
</comment>
<evidence type="ECO:0000313" key="2">
    <source>
        <dbReference type="EMBL" id="KAL0576195.1"/>
    </source>
</evidence>